<evidence type="ECO:0000313" key="5">
    <source>
        <dbReference type="Proteomes" id="UP000187464"/>
    </source>
</evidence>
<evidence type="ECO:0000259" key="2">
    <source>
        <dbReference type="PROSITE" id="PS50110"/>
    </source>
</evidence>
<dbReference type="EMBL" id="LT605205">
    <property type="protein sequence ID" value="SCD19862.1"/>
    <property type="molecule type" value="Genomic_DNA"/>
</dbReference>
<dbReference type="PROSITE" id="PS50930">
    <property type="entry name" value="HTH_LYTTR"/>
    <property type="match status" value="1"/>
</dbReference>
<dbReference type="AlphaFoldDB" id="A0A1R3T1B9"/>
<evidence type="ECO:0000256" key="1">
    <source>
        <dbReference type="PROSITE-ProRule" id="PRU00169"/>
    </source>
</evidence>
<keyword evidence="1" id="KW-0597">Phosphoprotein</keyword>
<gene>
    <name evidence="4" type="ORF">PSM36_1037</name>
</gene>
<proteinExistence type="predicted"/>
<organism evidence="4 5">
    <name type="scientific">Proteiniphilum saccharofermentans</name>
    <dbReference type="NCBI Taxonomy" id="1642647"/>
    <lineage>
        <taxon>Bacteria</taxon>
        <taxon>Pseudomonadati</taxon>
        <taxon>Bacteroidota</taxon>
        <taxon>Bacteroidia</taxon>
        <taxon>Bacteroidales</taxon>
        <taxon>Dysgonomonadaceae</taxon>
        <taxon>Proteiniphilum</taxon>
    </lineage>
</organism>
<dbReference type="Gene3D" id="3.40.50.2300">
    <property type="match status" value="1"/>
</dbReference>
<dbReference type="Pfam" id="PF00072">
    <property type="entry name" value="Response_reg"/>
    <property type="match status" value="1"/>
</dbReference>
<dbReference type="KEGG" id="psac:PSM36_1037"/>
<dbReference type="SMART" id="SM00850">
    <property type="entry name" value="LytTR"/>
    <property type="match status" value="1"/>
</dbReference>
<dbReference type="Gene3D" id="2.40.50.1020">
    <property type="entry name" value="LytTr DNA-binding domain"/>
    <property type="match status" value="1"/>
</dbReference>
<dbReference type="PANTHER" id="PTHR37299">
    <property type="entry name" value="TRANSCRIPTIONAL REGULATOR-RELATED"/>
    <property type="match status" value="1"/>
</dbReference>
<dbReference type="Proteomes" id="UP000187464">
    <property type="component" value="Chromosome I"/>
</dbReference>
<name>A0A1R3T1B9_9BACT</name>
<dbReference type="SUPFAM" id="SSF52172">
    <property type="entry name" value="CheY-like"/>
    <property type="match status" value="1"/>
</dbReference>
<dbReference type="InterPro" id="IPR011006">
    <property type="entry name" value="CheY-like_superfamily"/>
</dbReference>
<sequence>MRKINCVIIDDEPPASDILKYYIDKTPNFEVTEIYYDPIKALEGLRGKKVDVIFCDVEMPDINGLQLLESLCLDRNKNTLVVIISAHAKYAIDGFDINAIDYLLKPVSFARFLKSTQKILDYLKDQNSKDIDTGTEEQMPLTESSKDYIFIKSKGKLLKINYTEILYIESIGDYVKIYLENSKSIVIMDSLKYLEKTLPDDFFKRIHRSYIVAISRIRAIEYKKVIIGENLSLPISNSYYNALYDSLVSNHIVRSISER</sequence>
<keyword evidence="5" id="KW-1185">Reference proteome</keyword>
<feature type="domain" description="Response regulatory" evidence="2">
    <location>
        <begin position="5"/>
        <end position="120"/>
    </location>
</feature>
<evidence type="ECO:0000313" key="4">
    <source>
        <dbReference type="EMBL" id="SCD19862.1"/>
    </source>
</evidence>
<dbReference type="InterPro" id="IPR001789">
    <property type="entry name" value="Sig_transdc_resp-reg_receiver"/>
</dbReference>
<evidence type="ECO:0000259" key="3">
    <source>
        <dbReference type="PROSITE" id="PS50930"/>
    </source>
</evidence>
<dbReference type="InterPro" id="IPR046947">
    <property type="entry name" value="LytR-like"/>
</dbReference>
<dbReference type="GO" id="GO:0003677">
    <property type="term" value="F:DNA binding"/>
    <property type="evidence" value="ECO:0007669"/>
    <property type="project" value="UniProtKB-KW"/>
</dbReference>
<dbReference type="Pfam" id="PF04397">
    <property type="entry name" value="LytTR"/>
    <property type="match status" value="1"/>
</dbReference>
<dbReference type="SMART" id="SM00448">
    <property type="entry name" value="REC"/>
    <property type="match status" value="1"/>
</dbReference>
<protein>
    <submittedName>
        <fullName evidence="4">DNA-binding response regulator</fullName>
    </submittedName>
</protein>
<accession>A0A1R3T1B9</accession>
<dbReference type="PROSITE" id="PS50110">
    <property type="entry name" value="RESPONSE_REGULATORY"/>
    <property type="match status" value="1"/>
</dbReference>
<dbReference type="InterPro" id="IPR007492">
    <property type="entry name" value="LytTR_DNA-bd_dom"/>
</dbReference>
<keyword evidence="4" id="KW-0238">DNA-binding</keyword>
<reference evidence="5" key="1">
    <citation type="submission" date="2016-08" db="EMBL/GenBank/DDBJ databases">
        <authorList>
            <person name="Wibberg D."/>
        </authorList>
    </citation>
    <scope>NUCLEOTIDE SEQUENCE [LARGE SCALE GENOMIC DNA]</scope>
</reference>
<dbReference type="PANTHER" id="PTHR37299:SF1">
    <property type="entry name" value="STAGE 0 SPORULATION PROTEIN A HOMOLOG"/>
    <property type="match status" value="1"/>
</dbReference>
<feature type="domain" description="HTH LytTR-type" evidence="3">
    <location>
        <begin position="149"/>
        <end position="249"/>
    </location>
</feature>
<dbReference type="GO" id="GO:0000156">
    <property type="term" value="F:phosphorelay response regulator activity"/>
    <property type="evidence" value="ECO:0007669"/>
    <property type="project" value="InterPro"/>
</dbReference>
<dbReference type="STRING" id="1642647.PSM36_1037"/>
<feature type="modified residue" description="4-aspartylphosphate" evidence="1">
    <location>
        <position position="56"/>
    </location>
</feature>